<protein>
    <submittedName>
        <fullName evidence="7">Apoptosis inhibitor 2</fullName>
    </submittedName>
</protein>
<keyword evidence="1 3" id="KW-0479">Metal-binding</keyword>
<sequence>MLCTFFELPPRYLDEISQSHHPGLKVVQHLEVRGIIRPEDVTRLEVALERVNLIRAANQVKEYQQMISRLQINSEEQEEEEDEEEYNEFEDHDYQTAIQALSDYTTPADMTRLCAFFALTHRQTEKVRSSDTPARDFLSYLNRRGTIAPDDMTFLVEGLKEVGLVNVAQRLTTMLQEIESKEVEAESALTVTGDLESQEIEKLREKNLCKICLDNDVEVLFFPCKHLVTCADCATRIDTCPICRTEIDDKVYVYMP</sequence>
<evidence type="ECO:0000256" key="1">
    <source>
        <dbReference type="ARBA" id="ARBA00022771"/>
    </source>
</evidence>
<name>A0A2G8K8G1_STIJA</name>
<keyword evidence="2" id="KW-0862">Zinc</keyword>
<feature type="domain" description="DED" evidence="6">
    <location>
        <begin position="93"/>
        <end position="173"/>
    </location>
</feature>
<feature type="region of interest" description="Disordered" evidence="4">
    <location>
        <begin position="71"/>
        <end position="90"/>
    </location>
</feature>
<dbReference type="InterPro" id="IPR001841">
    <property type="entry name" value="Znf_RING"/>
</dbReference>
<evidence type="ECO:0000256" key="4">
    <source>
        <dbReference type="SAM" id="MobiDB-lite"/>
    </source>
</evidence>
<dbReference type="PROSITE" id="PS50168">
    <property type="entry name" value="DED"/>
    <property type="match status" value="1"/>
</dbReference>
<comment type="caution">
    <text evidence="7">The sequence shown here is derived from an EMBL/GenBank/DDBJ whole genome shotgun (WGS) entry which is preliminary data.</text>
</comment>
<dbReference type="EMBL" id="MRZV01000786">
    <property type="protein sequence ID" value="PIK44270.1"/>
    <property type="molecule type" value="Genomic_DNA"/>
</dbReference>
<evidence type="ECO:0000313" key="8">
    <source>
        <dbReference type="Proteomes" id="UP000230750"/>
    </source>
</evidence>
<dbReference type="InterPro" id="IPR013083">
    <property type="entry name" value="Znf_RING/FYVE/PHD"/>
</dbReference>
<evidence type="ECO:0000313" key="7">
    <source>
        <dbReference type="EMBL" id="PIK44270.1"/>
    </source>
</evidence>
<evidence type="ECO:0000256" key="2">
    <source>
        <dbReference type="ARBA" id="ARBA00022833"/>
    </source>
</evidence>
<dbReference type="STRING" id="307972.A0A2G8K8G1"/>
<evidence type="ECO:0000259" key="6">
    <source>
        <dbReference type="PROSITE" id="PS50168"/>
    </source>
</evidence>
<evidence type="ECO:0000256" key="3">
    <source>
        <dbReference type="PROSITE-ProRule" id="PRU00175"/>
    </source>
</evidence>
<proteinExistence type="predicted"/>
<dbReference type="PROSITE" id="PS50089">
    <property type="entry name" value="ZF_RING_2"/>
    <property type="match status" value="1"/>
</dbReference>
<gene>
    <name evidence="7" type="ORF">BSL78_18860</name>
</gene>
<dbReference type="Pfam" id="PF13920">
    <property type="entry name" value="zf-C3HC4_3"/>
    <property type="match status" value="1"/>
</dbReference>
<dbReference type="Gene3D" id="1.10.533.10">
    <property type="entry name" value="Death Domain, Fas"/>
    <property type="match status" value="1"/>
</dbReference>
<dbReference type="InterPro" id="IPR011029">
    <property type="entry name" value="DEATH-like_dom_sf"/>
</dbReference>
<feature type="compositionally biased region" description="Acidic residues" evidence="4">
    <location>
        <begin position="75"/>
        <end position="90"/>
    </location>
</feature>
<dbReference type="SMART" id="SM00184">
    <property type="entry name" value="RING"/>
    <property type="match status" value="1"/>
</dbReference>
<dbReference type="AlphaFoldDB" id="A0A2G8K8G1"/>
<dbReference type="SUPFAM" id="SSF57850">
    <property type="entry name" value="RING/U-box"/>
    <property type="match status" value="1"/>
</dbReference>
<dbReference type="Proteomes" id="UP000230750">
    <property type="component" value="Unassembled WGS sequence"/>
</dbReference>
<feature type="domain" description="RING-type" evidence="5">
    <location>
        <begin position="209"/>
        <end position="244"/>
    </location>
</feature>
<organism evidence="7 8">
    <name type="scientific">Stichopus japonicus</name>
    <name type="common">Sea cucumber</name>
    <dbReference type="NCBI Taxonomy" id="307972"/>
    <lineage>
        <taxon>Eukaryota</taxon>
        <taxon>Metazoa</taxon>
        <taxon>Echinodermata</taxon>
        <taxon>Eleutherozoa</taxon>
        <taxon>Echinozoa</taxon>
        <taxon>Holothuroidea</taxon>
        <taxon>Aspidochirotacea</taxon>
        <taxon>Aspidochirotida</taxon>
        <taxon>Stichopodidae</taxon>
        <taxon>Apostichopus</taxon>
    </lineage>
</organism>
<dbReference type="GO" id="GO:0042981">
    <property type="term" value="P:regulation of apoptotic process"/>
    <property type="evidence" value="ECO:0007669"/>
    <property type="project" value="InterPro"/>
</dbReference>
<dbReference type="Gene3D" id="3.30.40.10">
    <property type="entry name" value="Zinc/RING finger domain, C3HC4 (zinc finger)"/>
    <property type="match status" value="1"/>
</dbReference>
<dbReference type="OrthoDB" id="10251804at2759"/>
<dbReference type="PANTHER" id="PTHR14879">
    <property type="entry name" value="CASPASE REGULATOR, RING FINGER DOMAIN-CONTAINING"/>
    <property type="match status" value="1"/>
</dbReference>
<dbReference type="InterPro" id="IPR001875">
    <property type="entry name" value="DED_dom"/>
</dbReference>
<reference evidence="7 8" key="1">
    <citation type="journal article" date="2017" name="PLoS Biol.">
        <title>The sea cucumber genome provides insights into morphological evolution and visceral regeneration.</title>
        <authorList>
            <person name="Zhang X."/>
            <person name="Sun L."/>
            <person name="Yuan J."/>
            <person name="Sun Y."/>
            <person name="Gao Y."/>
            <person name="Zhang L."/>
            <person name="Li S."/>
            <person name="Dai H."/>
            <person name="Hamel J.F."/>
            <person name="Liu C."/>
            <person name="Yu Y."/>
            <person name="Liu S."/>
            <person name="Lin W."/>
            <person name="Guo K."/>
            <person name="Jin S."/>
            <person name="Xu P."/>
            <person name="Storey K.B."/>
            <person name="Huan P."/>
            <person name="Zhang T."/>
            <person name="Zhou Y."/>
            <person name="Zhang J."/>
            <person name="Lin C."/>
            <person name="Li X."/>
            <person name="Xing L."/>
            <person name="Huo D."/>
            <person name="Sun M."/>
            <person name="Wang L."/>
            <person name="Mercier A."/>
            <person name="Li F."/>
            <person name="Yang H."/>
            <person name="Xiang J."/>
        </authorList>
    </citation>
    <scope>NUCLEOTIDE SEQUENCE [LARGE SCALE GENOMIC DNA]</scope>
    <source>
        <strain evidence="7">Shaxun</strain>
        <tissue evidence="7">Muscle</tissue>
    </source>
</reference>
<dbReference type="GO" id="GO:0008270">
    <property type="term" value="F:zinc ion binding"/>
    <property type="evidence" value="ECO:0007669"/>
    <property type="project" value="UniProtKB-KW"/>
</dbReference>
<accession>A0A2G8K8G1</accession>
<dbReference type="InterPro" id="IPR051728">
    <property type="entry name" value="RING-FYVE_E3_ubiquitin-ligase"/>
</dbReference>
<evidence type="ECO:0000259" key="5">
    <source>
        <dbReference type="PROSITE" id="PS50089"/>
    </source>
</evidence>
<dbReference type="PANTHER" id="PTHR14879:SF5">
    <property type="entry name" value="RING-TYPE DOMAIN-CONTAINING PROTEIN"/>
    <property type="match status" value="1"/>
</dbReference>
<keyword evidence="8" id="KW-1185">Reference proteome</keyword>
<keyword evidence="1 3" id="KW-0863">Zinc-finger</keyword>